<evidence type="ECO:0000313" key="8">
    <source>
        <dbReference type="Proteomes" id="UP000468531"/>
    </source>
</evidence>
<dbReference type="InterPro" id="IPR032823">
    <property type="entry name" value="BCA_ABC_TP_C"/>
</dbReference>
<dbReference type="InterPro" id="IPR003439">
    <property type="entry name" value="ABC_transporter-like_ATP-bd"/>
</dbReference>
<evidence type="ECO:0000259" key="6">
    <source>
        <dbReference type="PROSITE" id="PS50893"/>
    </source>
</evidence>
<evidence type="ECO:0000256" key="5">
    <source>
        <dbReference type="SAM" id="MobiDB-lite"/>
    </source>
</evidence>
<evidence type="ECO:0000256" key="1">
    <source>
        <dbReference type="ARBA" id="ARBA00022448"/>
    </source>
</evidence>
<dbReference type="Pfam" id="PF00005">
    <property type="entry name" value="ABC_tran"/>
    <property type="match status" value="1"/>
</dbReference>
<dbReference type="Proteomes" id="UP000468531">
    <property type="component" value="Unassembled WGS sequence"/>
</dbReference>
<dbReference type="InterPro" id="IPR017781">
    <property type="entry name" value="ABC_transptr_urea_ATP-bd_UrtD"/>
</dbReference>
<dbReference type="AlphaFoldDB" id="A0A6P1BGE2"/>
<dbReference type="CDD" id="cd03219">
    <property type="entry name" value="ABC_Mj1267_LivG_branched"/>
    <property type="match status" value="1"/>
</dbReference>
<comment type="function">
    <text evidence="4">Involved in beta-(1--&gt;2)glucan export. Transmembrane domains (TMD) form a pore in the inner membrane and the ATP-binding domain (NBD) is responsible for energy generation.</text>
</comment>
<dbReference type="InterPro" id="IPR051120">
    <property type="entry name" value="ABC_AA/LPS_Transport"/>
</dbReference>
<dbReference type="GO" id="GO:0005524">
    <property type="term" value="F:ATP binding"/>
    <property type="evidence" value="ECO:0007669"/>
    <property type="project" value="UniProtKB-KW"/>
</dbReference>
<keyword evidence="2" id="KW-0547">Nucleotide-binding</keyword>
<evidence type="ECO:0000256" key="2">
    <source>
        <dbReference type="ARBA" id="ARBA00022741"/>
    </source>
</evidence>
<dbReference type="InterPro" id="IPR027417">
    <property type="entry name" value="P-loop_NTPase"/>
</dbReference>
<accession>A0A6P1BGE2</accession>
<dbReference type="GO" id="GO:0016887">
    <property type="term" value="F:ATP hydrolysis activity"/>
    <property type="evidence" value="ECO:0007669"/>
    <property type="project" value="InterPro"/>
</dbReference>
<dbReference type="SUPFAM" id="SSF52540">
    <property type="entry name" value="P-loop containing nucleoside triphosphate hydrolases"/>
    <property type="match status" value="1"/>
</dbReference>
<dbReference type="InterPro" id="IPR003593">
    <property type="entry name" value="AAA+_ATPase"/>
</dbReference>
<dbReference type="GO" id="GO:0005886">
    <property type="term" value="C:plasma membrane"/>
    <property type="evidence" value="ECO:0007669"/>
    <property type="project" value="TreeGrafter"/>
</dbReference>
<dbReference type="NCBIfam" id="TIGR03411">
    <property type="entry name" value="urea_trans_UrtD"/>
    <property type="match status" value="1"/>
</dbReference>
<evidence type="ECO:0000256" key="3">
    <source>
        <dbReference type="ARBA" id="ARBA00022840"/>
    </source>
</evidence>
<dbReference type="EMBL" id="VKHP01000037">
    <property type="protein sequence ID" value="NEU96562.1"/>
    <property type="molecule type" value="Genomic_DNA"/>
</dbReference>
<keyword evidence="8" id="KW-1185">Reference proteome</keyword>
<dbReference type="SMART" id="SM00382">
    <property type="entry name" value="AAA"/>
    <property type="match status" value="1"/>
</dbReference>
<proteinExistence type="predicted"/>
<organism evidence="7 8">
    <name type="scientific">Bradyrhizobium uaiense</name>
    <dbReference type="NCBI Taxonomy" id="2594946"/>
    <lineage>
        <taxon>Bacteria</taxon>
        <taxon>Pseudomonadati</taxon>
        <taxon>Pseudomonadota</taxon>
        <taxon>Alphaproteobacteria</taxon>
        <taxon>Hyphomicrobiales</taxon>
        <taxon>Nitrobacteraceae</taxon>
        <taxon>Bradyrhizobium</taxon>
    </lineage>
</organism>
<comment type="caution">
    <text evidence="7">The sequence shown here is derived from an EMBL/GenBank/DDBJ whole genome shotgun (WGS) entry which is preliminary data.</text>
</comment>
<sequence length="303" mass="32623">MDTGDGRAVRARGAVPAEGARRPSAGRPALDRAAPPCCRSRRCARRRPDGGQHMSSHLDLRDVSVSFNGFKALNALNMSVRKGELRCLIGPNGAGKTTALDIICGKVKPSAGTVSFDGTALQDLEEYEIARAGVGRKFQVPSVFRELSVSENFEVARARRTSVLGNLRWNIGNSGRADVERLAELVGLTDQLDRPAAYLSHGQTQWLEIGMLVAQDAELILMDEPTAGMTAQETRKTAELFARLKGKHTLIVVEHDMGFVKAIGDVISVMHMGQMLAEGTAAEVEAHPEVRRAYLGSGGISHA</sequence>
<feature type="region of interest" description="Disordered" evidence="5">
    <location>
        <begin position="1"/>
        <end position="35"/>
    </location>
</feature>
<keyword evidence="1" id="KW-0813">Transport</keyword>
<dbReference type="Gene3D" id="3.40.50.300">
    <property type="entry name" value="P-loop containing nucleotide triphosphate hydrolases"/>
    <property type="match status" value="1"/>
</dbReference>
<feature type="domain" description="ABC transporter" evidence="6">
    <location>
        <begin position="58"/>
        <end position="297"/>
    </location>
</feature>
<evidence type="ECO:0000313" key="7">
    <source>
        <dbReference type="EMBL" id="NEU96562.1"/>
    </source>
</evidence>
<name>A0A6P1BGE2_9BRAD</name>
<keyword evidence="3 7" id="KW-0067">ATP-binding</keyword>
<dbReference type="PANTHER" id="PTHR45772">
    <property type="entry name" value="CONSERVED COMPONENT OF ABC TRANSPORTER FOR NATURAL AMINO ACIDS-RELATED"/>
    <property type="match status" value="1"/>
</dbReference>
<reference evidence="7 8" key="1">
    <citation type="journal article" date="2020" name="Arch. Microbiol.">
        <title>Bradyrhizobium uaiense sp. nov., a new highly efficient cowpea symbiont.</title>
        <authorList>
            <person name="Cabral Michel D."/>
            <person name="Azarias Guimaraes A."/>
            <person name="Martins da Costa E."/>
            <person name="Soares de Carvalho T."/>
            <person name="Balsanelli E."/>
            <person name="Willems A."/>
            <person name="Maltempi de Souza E."/>
            <person name="de Souza Moreira F.M."/>
        </authorList>
    </citation>
    <scope>NUCLEOTIDE SEQUENCE [LARGE SCALE GENOMIC DNA]</scope>
    <source>
        <strain evidence="7 8">UFLA 03-164</strain>
    </source>
</reference>
<protein>
    <submittedName>
        <fullName evidence="7">Urea ABC transporter ATP-binding protein UrtD</fullName>
    </submittedName>
</protein>
<gene>
    <name evidence="7" type="primary">urtD</name>
    <name evidence="7" type="ORF">FNJ47_12130</name>
</gene>
<evidence type="ECO:0000256" key="4">
    <source>
        <dbReference type="ARBA" id="ARBA00024722"/>
    </source>
</evidence>
<dbReference type="Pfam" id="PF12399">
    <property type="entry name" value="BCA_ABC_TP_C"/>
    <property type="match status" value="1"/>
</dbReference>
<dbReference type="PROSITE" id="PS50893">
    <property type="entry name" value="ABC_TRANSPORTER_2"/>
    <property type="match status" value="1"/>
</dbReference>
<dbReference type="PANTHER" id="PTHR45772:SF8">
    <property type="entry name" value="HIGH-AFFINITY BRANCHED-CHAIN AMINO ACID TRANSPORT ATP-BINDING PROTEIN"/>
    <property type="match status" value="1"/>
</dbReference>